<evidence type="ECO:0000313" key="1">
    <source>
        <dbReference type="EMBL" id="ORZ37225.1"/>
    </source>
</evidence>
<evidence type="ECO:0000313" key="2">
    <source>
        <dbReference type="Proteomes" id="UP000193411"/>
    </source>
</evidence>
<dbReference type="AlphaFoldDB" id="A0A1Y2HRL6"/>
<accession>A0A1Y2HRL6</accession>
<dbReference type="Proteomes" id="UP000193411">
    <property type="component" value="Unassembled WGS sequence"/>
</dbReference>
<proteinExistence type="predicted"/>
<comment type="caution">
    <text evidence="1">The sequence shown here is derived from an EMBL/GenBank/DDBJ whole genome shotgun (WGS) entry which is preliminary data.</text>
</comment>
<name>A0A1Y2HRL6_9FUNG</name>
<dbReference type="EMBL" id="MCFL01000013">
    <property type="protein sequence ID" value="ORZ37225.1"/>
    <property type="molecule type" value="Genomic_DNA"/>
</dbReference>
<protein>
    <submittedName>
        <fullName evidence="1">Uncharacterized protein</fullName>
    </submittedName>
</protein>
<gene>
    <name evidence="1" type="ORF">BCR44DRAFT_1430713</name>
</gene>
<reference evidence="1 2" key="1">
    <citation type="submission" date="2016-07" db="EMBL/GenBank/DDBJ databases">
        <title>Pervasive Adenine N6-methylation of Active Genes in Fungi.</title>
        <authorList>
            <consortium name="DOE Joint Genome Institute"/>
            <person name="Mondo S.J."/>
            <person name="Dannebaum R.O."/>
            <person name="Kuo R.C."/>
            <person name="Labutti K."/>
            <person name="Haridas S."/>
            <person name="Kuo A."/>
            <person name="Salamov A."/>
            <person name="Ahrendt S.R."/>
            <person name="Lipzen A."/>
            <person name="Sullivan W."/>
            <person name="Andreopoulos W.B."/>
            <person name="Clum A."/>
            <person name="Lindquist E."/>
            <person name="Daum C."/>
            <person name="Ramamoorthy G.K."/>
            <person name="Gryganskyi A."/>
            <person name="Culley D."/>
            <person name="Magnuson J.K."/>
            <person name="James T.Y."/>
            <person name="O'Malley M.A."/>
            <person name="Stajich J.E."/>
            <person name="Spatafora J.W."/>
            <person name="Visel A."/>
            <person name="Grigoriev I.V."/>
        </authorList>
    </citation>
    <scope>NUCLEOTIDE SEQUENCE [LARGE SCALE GENOMIC DNA]</scope>
    <source>
        <strain evidence="1 2">PL171</strain>
    </source>
</reference>
<keyword evidence="2" id="KW-1185">Reference proteome</keyword>
<organism evidence="1 2">
    <name type="scientific">Catenaria anguillulae PL171</name>
    <dbReference type="NCBI Taxonomy" id="765915"/>
    <lineage>
        <taxon>Eukaryota</taxon>
        <taxon>Fungi</taxon>
        <taxon>Fungi incertae sedis</taxon>
        <taxon>Blastocladiomycota</taxon>
        <taxon>Blastocladiomycetes</taxon>
        <taxon>Blastocladiales</taxon>
        <taxon>Catenariaceae</taxon>
        <taxon>Catenaria</taxon>
    </lineage>
</organism>
<sequence length="62" mass="6466">MTGPAHSIICPGQMCGGACCDPCKRIPAKLCCRQLLLAGQSACRIRDLAMIACLSQIALDSS</sequence>